<evidence type="ECO:0000256" key="1">
    <source>
        <dbReference type="ARBA" id="ARBA00001942"/>
    </source>
</evidence>
<dbReference type="GO" id="GO:0045333">
    <property type="term" value="P:cellular respiration"/>
    <property type="evidence" value="ECO:0007669"/>
    <property type="project" value="UniProtKB-ARBA"/>
</dbReference>
<evidence type="ECO:0000256" key="10">
    <source>
        <dbReference type="ARBA" id="ARBA00023063"/>
    </source>
</evidence>
<dbReference type="InterPro" id="IPR041957">
    <property type="entry name" value="CT_Nitrate-R-NapA-like"/>
</dbReference>
<dbReference type="InterPro" id="IPR006656">
    <property type="entry name" value="Mopterin_OxRdtase"/>
</dbReference>
<evidence type="ECO:0000256" key="9">
    <source>
        <dbReference type="ARBA" id="ARBA00023014"/>
    </source>
</evidence>
<name>A0A420EI73_9ALTE</name>
<organism evidence="12 13">
    <name type="scientific">Alginatibacterium sediminis</name>
    <dbReference type="NCBI Taxonomy" id="2164068"/>
    <lineage>
        <taxon>Bacteria</taxon>
        <taxon>Pseudomonadati</taxon>
        <taxon>Pseudomonadota</taxon>
        <taxon>Gammaproteobacteria</taxon>
        <taxon>Alteromonadales</taxon>
        <taxon>Alteromonadaceae</taxon>
        <taxon>Alginatibacterium</taxon>
    </lineage>
</organism>
<protein>
    <submittedName>
        <fullName evidence="12">Nitrate reductase</fullName>
    </submittedName>
</protein>
<reference evidence="12 13" key="1">
    <citation type="submission" date="2018-09" db="EMBL/GenBank/DDBJ databases">
        <authorList>
            <person name="Wang Z."/>
        </authorList>
    </citation>
    <scope>NUCLEOTIDE SEQUENCE [LARGE SCALE GENOMIC DNA]</scope>
    <source>
        <strain evidence="12 13">ALS 81</strain>
    </source>
</reference>
<keyword evidence="5" id="KW-0500">Molybdenum</keyword>
<dbReference type="InterPro" id="IPR009010">
    <property type="entry name" value="Asp_de-COase-like_dom_sf"/>
</dbReference>
<dbReference type="GO" id="GO:1990204">
    <property type="term" value="C:oxidoreductase complex"/>
    <property type="evidence" value="ECO:0007669"/>
    <property type="project" value="UniProtKB-ARBA"/>
</dbReference>
<sequence>MPSPNPVFQHQIKASTCAYCGVGCGIIANNSAGKVSIAGDPNHPANFGKLCSKGSTLAQTISTSGRLITPQVNGQVSSWDHALDSSAAAIQDSIKKYGPDSVAFYVSGQLLTEDYYVANKLMKGFIGSNNIDTNSRLCMASAVAGHKRAFGADLVPACYEDLEHCDLLVLCGSNLAWCHPILFQRVKAAKLNNPEMRVVVIDPRETASCEIADLHLAIKPGSDVALFNYLATAILNNEPLDQHFAKEHCEGLNALSHDLNSQNLSLSSTAKTCDISGENLSLFVDWFLKTPRTVTAFSQGVNQSSQGVDKVNSIINCHLLTGRIGKVGAAPFSITGQPNAMGGREVGGLANTLAAHMDYQNSEHRQIVENFWQCDALSQTPGLKAQQLFEHVKAGQVKVIWIMATNPVVSLGNSDLVKQALELCPTVIVSDCIENTDTTRYANILLPAMGWSEKDGTVTNSERCISRQRQIVQPLDNVKADWQIICELAAKMGFSEQFDYQNAHQIFIEHAALSGISNNGSRAFDISAMADLNAQQYENLNPTQWPLTTTDKSSRSRLFSDGRFYTASRKAQLIAVQHKQAKHLCDENYPFILNTGRIRDQWHTQTRSRLSAQLNNHQSEAYLSLHPNDINQLGLKNESIVTIKSHWGQAQARLISDPKQRVGEVFCPIHWSDSNSSQSRISAVVNNATDPISGQPEFKYTPVSISQSRYQSEAVLLVKSSILKQLKSLKVGYWSEQVLANGFAYHISDLSSPQQLFERLKPLALLNSKGLSLQHEDLEQHKHHWVAYSDMRLNMCLTCAPQIPISKRQWLANAHGQLQAKEIRSLLTDEVAGNLAKGRIICSCKQVGENQIIELLQGDEINDFDGLQLRTQAGTGCGSCVSELRTFVDQHLVISSQYLEE</sequence>
<dbReference type="PANTHER" id="PTHR43105">
    <property type="entry name" value="RESPIRATORY NITRATE REDUCTASE"/>
    <property type="match status" value="1"/>
</dbReference>
<keyword evidence="8" id="KW-0408">Iron</keyword>
<comment type="cofactor">
    <cofactor evidence="2">
        <name>[4Fe-4S] cluster</name>
        <dbReference type="ChEBI" id="CHEBI:49883"/>
    </cofactor>
</comment>
<dbReference type="SUPFAM" id="SSF50692">
    <property type="entry name" value="ADC-like"/>
    <property type="match status" value="1"/>
</dbReference>
<dbReference type="Proteomes" id="UP000286482">
    <property type="component" value="Unassembled WGS sequence"/>
</dbReference>
<dbReference type="CDD" id="cd02754">
    <property type="entry name" value="MopB_Nitrate-R-NapA-like"/>
    <property type="match status" value="1"/>
</dbReference>
<dbReference type="GO" id="GO:0046872">
    <property type="term" value="F:metal ion binding"/>
    <property type="evidence" value="ECO:0007669"/>
    <property type="project" value="UniProtKB-KW"/>
</dbReference>
<dbReference type="Pfam" id="PF01568">
    <property type="entry name" value="Molydop_binding"/>
    <property type="match status" value="1"/>
</dbReference>
<gene>
    <name evidence="12" type="ORF">DBZ36_07855</name>
</gene>
<keyword evidence="7" id="KW-0560">Oxidoreductase</keyword>
<dbReference type="RefSeq" id="WP_120354348.1">
    <property type="nucleotide sequence ID" value="NZ_RAQO01000004.1"/>
</dbReference>
<dbReference type="Gene3D" id="1.10.10.1100">
    <property type="entry name" value="BFD-like [2Fe-2S]-binding domain"/>
    <property type="match status" value="1"/>
</dbReference>
<dbReference type="Gene3D" id="2.20.25.90">
    <property type="entry name" value="ADC-like domains"/>
    <property type="match status" value="1"/>
</dbReference>
<dbReference type="GO" id="GO:0042128">
    <property type="term" value="P:nitrate assimilation"/>
    <property type="evidence" value="ECO:0007669"/>
    <property type="project" value="UniProtKB-KW"/>
</dbReference>
<evidence type="ECO:0000256" key="4">
    <source>
        <dbReference type="ARBA" id="ARBA00022485"/>
    </source>
</evidence>
<dbReference type="GO" id="GO:0016491">
    <property type="term" value="F:oxidoreductase activity"/>
    <property type="evidence" value="ECO:0007669"/>
    <property type="project" value="UniProtKB-KW"/>
</dbReference>
<dbReference type="SUPFAM" id="SSF53706">
    <property type="entry name" value="Formate dehydrogenase/DMSO reductase, domains 1-3"/>
    <property type="match status" value="1"/>
</dbReference>
<dbReference type="Pfam" id="PF04324">
    <property type="entry name" value="Fer2_BFD"/>
    <property type="match status" value="1"/>
</dbReference>
<dbReference type="InterPro" id="IPR006963">
    <property type="entry name" value="Mopterin_OxRdtase_4Fe-4S_dom"/>
</dbReference>
<comment type="caution">
    <text evidence="12">The sequence shown here is derived from an EMBL/GenBank/DDBJ whole genome shotgun (WGS) entry which is preliminary data.</text>
</comment>
<keyword evidence="9" id="KW-0411">Iron-sulfur</keyword>
<evidence type="ECO:0000313" key="13">
    <source>
        <dbReference type="Proteomes" id="UP000286482"/>
    </source>
</evidence>
<evidence type="ECO:0000313" key="12">
    <source>
        <dbReference type="EMBL" id="RKF20344.1"/>
    </source>
</evidence>
<dbReference type="OrthoDB" id="9810782at2"/>
<dbReference type="InterPro" id="IPR050123">
    <property type="entry name" value="Prok_molybdopt-oxidoreductase"/>
</dbReference>
<keyword evidence="13" id="KW-1185">Reference proteome</keyword>
<dbReference type="InterPro" id="IPR007419">
    <property type="entry name" value="BFD-like_2Fe2S-bd_dom"/>
</dbReference>
<evidence type="ECO:0000256" key="3">
    <source>
        <dbReference type="ARBA" id="ARBA00008747"/>
    </source>
</evidence>
<evidence type="ECO:0000256" key="2">
    <source>
        <dbReference type="ARBA" id="ARBA00001966"/>
    </source>
</evidence>
<keyword evidence="6" id="KW-0479">Metal-binding</keyword>
<dbReference type="SMART" id="SM00926">
    <property type="entry name" value="Molybdop_Fe4S4"/>
    <property type="match status" value="1"/>
</dbReference>
<evidence type="ECO:0000259" key="11">
    <source>
        <dbReference type="PROSITE" id="PS51669"/>
    </source>
</evidence>
<dbReference type="InterPro" id="IPR006657">
    <property type="entry name" value="MoPterin_dinucl-bd_dom"/>
</dbReference>
<comment type="similarity">
    <text evidence="3">Belongs to the prokaryotic molybdopterin-containing oxidoreductase family. NasA/NapA/NarB subfamily.</text>
</comment>
<dbReference type="Pfam" id="PF04879">
    <property type="entry name" value="Molybdop_Fe4S4"/>
    <property type="match status" value="1"/>
</dbReference>
<dbReference type="AlphaFoldDB" id="A0A420EI73"/>
<dbReference type="Gene3D" id="3.40.228.10">
    <property type="entry name" value="Dimethylsulfoxide Reductase, domain 2"/>
    <property type="match status" value="1"/>
</dbReference>
<comment type="cofactor">
    <cofactor evidence="1">
        <name>Mo-bis(molybdopterin guanine dinucleotide)</name>
        <dbReference type="ChEBI" id="CHEBI:60539"/>
    </cofactor>
</comment>
<evidence type="ECO:0000256" key="5">
    <source>
        <dbReference type="ARBA" id="ARBA00022505"/>
    </source>
</evidence>
<evidence type="ECO:0000256" key="7">
    <source>
        <dbReference type="ARBA" id="ARBA00023002"/>
    </source>
</evidence>
<dbReference type="Gene3D" id="3.40.50.740">
    <property type="match status" value="1"/>
</dbReference>
<feature type="domain" description="4Fe-4S Mo/W bis-MGD-type" evidence="11">
    <location>
        <begin position="10"/>
        <end position="65"/>
    </location>
</feature>
<proteinExistence type="inferred from homology"/>
<evidence type="ECO:0000256" key="6">
    <source>
        <dbReference type="ARBA" id="ARBA00022723"/>
    </source>
</evidence>
<dbReference type="InterPro" id="IPR041854">
    <property type="entry name" value="BFD-like_2Fe2S-bd_dom_sf"/>
</dbReference>
<accession>A0A420EI73</accession>
<dbReference type="GO" id="GO:0043546">
    <property type="term" value="F:molybdopterin cofactor binding"/>
    <property type="evidence" value="ECO:0007669"/>
    <property type="project" value="InterPro"/>
</dbReference>
<keyword evidence="4" id="KW-0004">4Fe-4S</keyword>
<keyword evidence="10" id="KW-0534">Nitrate assimilation</keyword>
<dbReference type="PANTHER" id="PTHR43105:SF9">
    <property type="entry name" value="NADPH-FE(3+) OXIDOREDUCTASE SUBUNIT ALPHA"/>
    <property type="match status" value="1"/>
</dbReference>
<dbReference type="GO" id="GO:0051539">
    <property type="term" value="F:4 iron, 4 sulfur cluster binding"/>
    <property type="evidence" value="ECO:0007669"/>
    <property type="project" value="UniProtKB-KW"/>
</dbReference>
<dbReference type="GO" id="GO:0016020">
    <property type="term" value="C:membrane"/>
    <property type="evidence" value="ECO:0007669"/>
    <property type="project" value="TreeGrafter"/>
</dbReference>
<dbReference type="Pfam" id="PF00384">
    <property type="entry name" value="Molybdopterin"/>
    <property type="match status" value="1"/>
</dbReference>
<evidence type="ECO:0000256" key="8">
    <source>
        <dbReference type="ARBA" id="ARBA00023004"/>
    </source>
</evidence>
<dbReference type="EMBL" id="RAQO01000004">
    <property type="protein sequence ID" value="RKF20344.1"/>
    <property type="molecule type" value="Genomic_DNA"/>
</dbReference>
<dbReference type="Gene3D" id="2.40.40.20">
    <property type="match status" value="1"/>
</dbReference>
<dbReference type="CDD" id="cd02791">
    <property type="entry name" value="MopB_CT_Nitrate-R-NapA-like"/>
    <property type="match status" value="1"/>
</dbReference>
<dbReference type="PROSITE" id="PS51669">
    <property type="entry name" value="4FE4S_MOW_BIS_MGD"/>
    <property type="match status" value="1"/>
</dbReference>